<feature type="domain" description="DNA mimic protein DMP19 C-terminal" evidence="1">
    <location>
        <begin position="23"/>
        <end position="132"/>
    </location>
</feature>
<proteinExistence type="predicted"/>
<dbReference type="EMBL" id="UGQU01000001">
    <property type="protein sequence ID" value="STZ55863.1"/>
    <property type="molecule type" value="Genomic_DNA"/>
</dbReference>
<dbReference type="InterPro" id="IPR025402">
    <property type="entry name" value="DMP19_C"/>
</dbReference>
<dbReference type="Proteomes" id="UP000254437">
    <property type="component" value="Unassembled WGS sequence"/>
</dbReference>
<sequence length="141" mass="16611">MTNDEKYQQFSQIATEYLGKENELTSDKREIALIAFTEIEINSGGFLSFFEHSTTEVRQEIYQIYKKIGAIQCLDILQKFQSILDGFPKNIEFQDIDFDNPNFNKAGFDDIGELDEQYWEISEEVFILAYNYYIQPKDEKL</sequence>
<dbReference type="AlphaFoldDB" id="A0A378T7K6"/>
<name>A0A378T7K6_MORLA</name>
<dbReference type="Pfam" id="PF14300">
    <property type="entry name" value="DMP19"/>
    <property type="match status" value="1"/>
</dbReference>
<protein>
    <recommendedName>
        <fullName evidence="1">DNA mimic protein DMP19 C-terminal domain-containing protein</fullName>
    </recommendedName>
</protein>
<accession>A0A378T7K6</accession>
<reference evidence="2 3" key="1">
    <citation type="submission" date="2018-06" db="EMBL/GenBank/DDBJ databases">
        <authorList>
            <consortium name="Pathogen Informatics"/>
            <person name="Doyle S."/>
        </authorList>
    </citation>
    <scope>NUCLEOTIDE SEQUENCE [LARGE SCALE GENOMIC DNA]</scope>
    <source>
        <strain evidence="2 3">NCTC10359</strain>
    </source>
</reference>
<evidence type="ECO:0000313" key="2">
    <source>
        <dbReference type="EMBL" id="STZ55863.1"/>
    </source>
</evidence>
<gene>
    <name evidence="2" type="ORF">NCTC10359_00462</name>
</gene>
<organism evidence="2 3">
    <name type="scientific">Moraxella lacunata</name>
    <dbReference type="NCBI Taxonomy" id="477"/>
    <lineage>
        <taxon>Bacteria</taxon>
        <taxon>Pseudomonadati</taxon>
        <taxon>Pseudomonadota</taxon>
        <taxon>Gammaproteobacteria</taxon>
        <taxon>Moraxellales</taxon>
        <taxon>Moraxellaceae</taxon>
        <taxon>Moraxella</taxon>
    </lineage>
</organism>
<dbReference type="RefSeq" id="WP_115005126.1">
    <property type="nucleotide sequence ID" value="NZ_UGQU01000001.1"/>
</dbReference>
<evidence type="ECO:0000259" key="1">
    <source>
        <dbReference type="Pfam" id="PF14300"/>
    </source>
</evidence>
<dbReference type="Gene3D" id="1.20.1420.60">
    <property type="match status" value="1"/>
</dbReference>
<evidence type="ECO:0000313" key="3">
    <source>
        <dbReference type="Proteomes" id="UP000254437"/>
    </source>
</evidence>